<evidence type="ECO:0000256" key="9">
    <source>
        <dbReference type="RuleBase" id="RU003707"/>
    </source>
</evidence>
<dbReference type="GO" id="GO:0018812">
    <property type="term" value="F:3-hydroxyacyl-CoA dehydratase activity"/>
    <property type="evidence" value="ECO:0007669"/>
    <property type="project" value="RHEA"/>
</dbReference>
<dbReference type="Pfam" id="PF00378">
    <property type="entry name" value="ECH_1"/>
    <property type="match status" value="1"/>
</dbReference>
<evidence type="ECO:0000256" key="7">
    <source>
        <dbReference type="ARBA" id="ARBA00023709"/>
    </source>
</evidence>
<evidence type="ECO:0000256" key="4">
    <source>
        <dbReference type="ARBA" id="ARBA00022832"/>
    </source>
</evidence>
<evidence type="ECO:0000256" key="6">
    <source>
        <dbReference type="ARBA" id="ARBA00023239"/>
    </source>
</evidence>
<evidence type="ECO:0000256" key="1">
    <source>
        <dbReference type="ARBA" id="ARBA00002994"/>
    </source>
</evidence>
<keyword evidence="6 10" id="KW-0456">Lyase</keyword>
<dbReference type="Gene3D" id="1.10.12.10">
    <property type="entry name" value="Lyase 2-enoyl-coa Hydratase, Chain A, domain 2"/>
    <property type="match status" value="1"/>
</dbReference>
<comment type="similarity">
    <text evidence="2 9">Belongs to the enoyl-CoA hydratase/isomerase family.</text>
</comment>
<protein>
    <recommendedName>
        <fullName evidence="3">enoyl-CoA hydratase</fullName>
        <ecNumber evidence="3">4.2.1.17</ecNumber>
    </recommendedName>
</protein>
<dbReference type="InterPro" id="IPR018376">
    <property type="entry name" value="Enoyl-CoA_hyd/isom_CS"/>
</dbReference>
<dbReference type="STRING" id="370622.LA66_05990"/>
<dbReference type="FunFam" id="1.10.12.10:FF:000001">
    <property type="entry name" value="Probable enoyl-CoA hydratase, mitochondrial"/>
    <property type="match status" value="1"/>
</dbReference>
<dbReference type="EMBL" id="JRFJ01000001">
    <property type="protein sequence ID" value="KHJ56142.1"/>
    <property type="molecule type" value="Genomic_DNA"/>
</dbReference>
<dbReference type="PANTHER" id="PTHR11941:SF54">
    <property type="entry name" value="ENOYL-COA HYDRATASE, MITOCHONDRIAL"/>
    <property type="match status" value="1"/>
</dbReference>
<comment type="catalytic activity">
    <reaction evidence="7">
        <text>a (3S)-3-hydroxyacyl-CoA = a (2E)-enoyl-CoA + H2O</text>
        <dbReference type="Rhea" id="RHEA:16105"/>
        <dbReference type="ChEBI" id="CHEBI:15377"/>
        <dbReference type="ChEBI" id="CHEBI:57318"/>
        <dbReference type="ChEBI" id="CHEBI:58856"/>
        <dbReference type="EC" id="4.2.1.17"/>
    </reaction>
</comment>
<dbReference type="GO" id="GO:0006635">
    <property type="term" value="P:fatty acid beta-oxidation"/>
    <property type="evidence" value="ECO:0007669"/>
    <property type="project" value="TreeGrafter"/>
</dbReference>
<evidence type="ECO:0000256" key="5">
    <source>
        <dbReference type="ARBA" id="ARBA00023098"/>
    </source>
</evidence>
<dbReference type="PROSITE" id="PS00166">
    <property type="entry name" value="ENOYL_COA_HYDRATASE"/>
    <property type="match status" value="1"/>
</dbReference>
<dbReference type="AlphaFoldDB" id="A0A0B1QB60"/>
<evidence type="ECO:0000313" key="11">
    <source>
        <dbReference type="Proteomes" id="UP000030826"/>
    </source>
</evidence>
<name>A0A0B1QB60_9HYPH</name>
<proteinExistence type="inferred from homology"/>
<dbReference type="FunFam" id="3.90.226.10:FF:000019">
    <property type="entry name" value="Enoyl-CoA hydratase, mitochondrial"/>
    <property type="match status" value="1"/>
</dbReference>
<dbReference type="InterPro" id="IPR029045">
    <property type="entry name" value="ClpP/crotonase-like_dom_sf"/>
</dbReference>
<dbReference type="OrthoDB" id="9775794at2"/>
<evidence type="ECO:0000256" key="8">
    <source>
        <dbReference type="ARBA" id="ARBA00023717"/>
    </source>
</evidence>
<dbReference type="SUPFAM" id="SSF52096">
    <property type="entry name" value="ClpP/crotonase"/>
    <property type="match status" value="1"/>
</dbReference>
<dbReference type="NCBIfam" id="NF004517">
    <property type="entry name" value="PRK05862.1"/>
    <property type="match status" value="1"/>
</dbReference>
<evidence type="ECO:0000256" key="3">
    <source>
        <dbReference type="ARBA" id="ARBA00012076"/>
    </source>
</evidence>
<comment type="catalytic activity">
    <reaction evidence="8">
        <text>a 4-saturated-(3S)-3-hydroxyacyl-CoA = a (3E)-enoyl-CoA + H2O</text>
        <dbReference type="Rhea" id="RHEA:20724"/>
        <dbReference type="ChEBI" id="CHEBI:15377"/>
        <dbReference type="ChEBI" id="CHEBI:58521"/>
        <dbReference type="ChEBI" id="CHEBI:137480"/>
        <dbReference type="EC" id="4.2.1.17"/>
    </reaction>
</comment>
<dbReference type="PANTHER" id="PTHR11941">
    <property type="entry name" value="ENOYL-COA HYDRATASE-RELATED"/>
    <property type="match status" value="1"/>
</dbReference>
<evidence type="ECO:0000313" key="10">
    <source>
        <dbReference type="EMBL" id="KHJ56142.1"/>
    </source>
</evidence>
<dbReference type="InterPro" id="IPR014748">
    <property type="entry name" value="Enoyl-CoA_hydra_C"/>
</dbReference>
<dbReference type="EC" id="4.2.1.17" evidence="3"/>
<gene>
    <name evidence="10" type="ORF">LA66_05990</name>
</gene>
<reference evidence="10 11" key="1">
    <citation type="submission" date="2014-09" db="EMBL/GenBank/DDBJ databases">
        <title>Isolation and characterization of Aurantimonas altamirensis ON-56566 from clinical sample following a dog bite.</title>
        <authorList>
            <person name="Eshaghi A."/>
            <person name="Li A."/>
            <person name="Shahinas D."/>
            <person name="Bahn P."/>
            <person name="Kus J.V."/>
            <person name="Patel S.N."/>
        </authorList>
    </citation>
    <scope>NUCLEOTIDE SEQUENCE [LARGE SCALE GENOMIC DNA]</scope>
    <source>
        <strain evidence="10 11">ON-56566</strain>
    </source>
</reference>
<dbReference type="CDD" id="cd06558">
    <property type="entry name" value="crotonase-like"/>
    <property type="match status" value="1"/>
</dbReference>
<dbReference type="InterPro" id="IPR001753">
    <property type="entry name" value="Enoyl-CoA_hydra/iso"/>
</dbReference>
<evidence type="ECO:0000256" key="2">
    <source>
        <dbReference type="ARBA" id="ARBA00005254"/>
    </source>
</evidence>
<comment type="caution">
    <text evidence="10">The sequence shown here is derived from an EMBL/GenBank/DDBJ whole genome shotgun (WGS) entry which is preliminary data.</text>
</comment>
<dbReference type="RefSeq" id="WP_039189560.1">
    <property type="nucleotide sequence ID" value="NZ_JRFJ01000001.1"/>
</dbReference>
<keyword evidence="5" id="KW-0443">Lipid metabolism</keyword>
<sequence length="255" mass="28043">MATIRIETQGRVAIIRLDRPEALNALNRAAAEEIAAAAEGFDRDPEVGCIVVTGADKAFAAGADIKEMQAADFRDMIRENWFATWDRFTAIRIPTIAAVNGYALGGGCELAMMCDIILAGDKARFGQPEIRLGVMPGMGGTQRLTRLVGRCKAMELCLTGRMMDAAEAERIGLVARVFPAADLEAEAIAMATEIAERSRLVTMMLKETVHRADEVSLSEGLRFERRLFHAMFALEDQKEGMAAYVEKRAPQFRRD</sequence>
<dbReference type="Gene3D" id="3.90.226.10">
    <property type="entry name" value="2-enoyl-CoA Hydratase, Chain A, domain 1"/>
    <property type="match status" value="1"/>
</dbReference>
<dbReference type="Proteomes" id="UP000030826">
    <property type="component" value="Unassembled WGS sequence"/>
</dbReference>
<organism evidence="10 11">
    <name type="scientific">Aureimonas altamirensis</name>
    <dbReference type="NCBI Taxonomy" id="370622"/>
    <lineage>
        <taxon>Bacteria</taxon>
        <taxon>Pseudomonadati</taxon>
        <taxon>Pseudomonadota</taxon>
        <taxon>Alphaproteobacteria</taxon>
        <taxon>Hyphomicrobiales</taxon>
        <taxon>Aurantimonadaceae</taxon>
        <taxon>Aureimonas</taxon>
    </lineage>
</organism>
<accession>A0A0B1QB60</accession>
<comment type="function">
    <text evidence="1">Could possibly oxidize fatty acids using specific components.</text>
</comment>
<keyword evidence="4" id="KW-0276">Fatty acid metabolism</keyword>